<protein>
    <submittedName>
        <fullName evidence="2">Magnesium-transporting ATPase (P-type)</fullName>
    </submittedName>
</protein>
<comment type="caution">
    <text evidence="2">The sequence shown here is derived from an EMBL/GenBank/DDBJ whole genome shotgun (WGS) entry which is preliminary data.</text>
</comment>
<reference evidence="2 3" key="1">
    <citation type="submission" date="2021-03" db="EMBL/GenBank/DDBJ databases">
        <title>Genomic Encyclopedia of Type Strains, Phase IV (KMG-IV): sequencing the most valuable type-strain genomes for metagenomic binning, comparative biology and taxonomic classification.</title>
        <authorList>
            <person name="Goeker M."/>
        </authorList>
    </citation>
    <scope>NUCLEOTIDE SEQUENCE [LARGE SCALE GENOMIC DNA]</scope>
    <source>
        <strain evidence="2 3">DSM 24004</strain>
    </source>
</reference>
<keyword evidence="1" id="KW-0472">Membrane</keyword>
<evidence type="ECO:0000313" key="2">
    <source>
        <dbReference type="EMBL" id="MBP1925647.1"/>
    </source>
</evidence>
<sequence length="148" mass="16361">MKVNVVSNILKILLILFAIGAIFFGAYVLPIIAEEMAYIYPELEHAKMSILIACELLLVILLIGIGIIMYLLVVFDMENTFNLKFTKGLEILIGMCIIASIGVILLFYYLGTYGGPGPLLSLVMMGVIFLIWIVAAVMMLIRSIVKKA</sequence>
<proteinExistence type="predicted"/>
<feature type="transmembrane region" description="Helical" evidence="1">
    <location>
        <begin position="122"/>
        <end position="141"/>
    </location>
</feature>
<accession>A0ABS4GDR2</accession>
<dbReference type="EMBL" id="JAGGKS010000003">
    <property type="protein sequence ID" value="MBP1925647.1"/>
    <property type="molecule type" value="Genomic_DNA"/>
</dbReference>
<feature type="transmembrane region" description="Helical" evidence="1">
    <location>
        <begin position="50"/>
        <end position="77"/>
    </location>
</feature>
<gene>
    <name evidence="2" type="ORF">J2Z76_001506</name>
</gene>
<feature type="transmembrane region" description="Helical" evidence="1">
    <location>
        <begin position="89"/>
        <end position="110"/>
    </location>
</feature>
<dbReference type="Proteomes" id="UP001519342">
    <property type="component" value="Unassembled WGS sequence"/>
</dbReference>
<name>A0ABS4GDR2_9FIRM</name>
<keyword evidence="1" id="KW-1133">Transmembrane helix</keyword>
<evidence type="ECO:0000256" key="1">
    <source>
        <dbReference type="SAM" id="Phobius"/>
    </source>
</evidence>
<evidence type="ECO:0000313" key="3">
    <source>
        <dbReference type="Proteomes" id="UP001519342"/>
    </source>
</evidence>
<dbReference type="Pfam" id="PF11188">
    <property type="entry name" value="DUF2975"/>
    <property type="match status" value="1"/>
</dbReference>
<feature type="transmembrane region" description="Helical" evidence="1">
    <location>
        <begin position="12"/>
        <end position="30"/>
    </location>
</feature>
<keyword evidence="3" id="KW-1185">Reference proteome</keyword>
<keyword evidence="1" id="KW-0812">Transmembrane</keyword>
<dbReference type="RefSeq" id="WP_209511371.1">
    <property type="nucleotide sequence ID" value="NZ_JAGGKS010000003.1"/>
</dbReference>
<organism evidence="2 3">
    <name type="scientific">Sedimentibacter acidaminivorans</name>
    <dbReference type="NCBI Taxonomy" id="913099"/>
    <lineage>
        <taxon>Bacteria</taxon>
        <taxon>Bacillati</taxon>
        <taxon>Bacillota</taxon>
        <taxon>Tissierellia</taxon>
        <taxon>Sedimentibacter</taxon>
    </lineage>
</organism>
<dbReference type="InterPro" id="IPR021354">
    <property type="entry name" value="DUF2975"/>
</dbReference>